<keyword evidence="1" id="KW-1133">Transmembrane helix</keyword>
<name>A0AAN9EWT5_CLITE</name>
<comment type="caution">
    <text evidence="2">The sequence shown here is derived from an EMBL/GenBank/DDBJ whole genome shotgun (WGS) entry which is preliminary data.</text>
</comment>
<gene>
    <name evidence="2" type="ORF">RJT34_32618</name>
</gene>
<keyword evidence="1" id="KW-0472">Membrane</keyword>
<evidence type="ECO:0000313" key="3">
    <source>
        <dbReference type="Proteomes" id="UP001359559"/>
    </source>
</evidence>
<proteinExistence type="predicted"/>
<keyword evidence="1" id="KW-0812">Transmembrane</keyword>
<protein>
    <submittedName>
        <fullName evidence="2">Uncharacterized protein</fullName>
    </submittedName>
</protein>
<accession>A0AAN9EWT5</accession>
<dbReference type="EMBL" id="JAYKXN010000008">
    <property type="protein sequence ID" value="KAK7265002.1"/>
    <property type="molecule type" value="Genomic_DNA"/>
</dbReference>
<evidence type="ECO:0000313" key="2">
    <source>
        <dbReference type="EMBL" id="KAK7265002.1"/>
    </source>
</evidence>
<organism evidence="2 3">
    <name type="scientific">Clitoria ternatea</name>
    <name type="common">Butterfly pea</name>
    <dbReference type="NCBI Taxonomy" id="43366"/>
    <lineage>
        <taxon>Eukaryota</taxon>
        <taxon>Viridiplantae</taxon>
        <taxon>Streptophyta</taxon>
        <taxon>Embryophyta</taxon>
        <taxon>Tracheophyta</taxon>
        <taxon>Spermatophyta</taxon>
        <taxon>Magnoliopsida</taxon>
        <taxon>eudicotyledons</taxon>
        <taxon>Gunneridae</taxon>
        <taxon>Pentapetalae</taxon>
        <taxon>rosids</taxon>
        <taxon>fabids</taxon>
        <taxon>Fabales</taxon>
        <taxon>Fabaceae</taxon>
        <taxon>Papilionoideae</taxon>
        <taxon>50 kb inversion clade</taxon>
        <taxon>NPAAA clade</taxon>
        <taxon>indigoferoid/millettioid clade</taxon>
        <taxon>Phaseoleae</taxon>
        <taxon>Clitoria</taxon>
    </lineage>
</organism>
<sequence>MRLHPNFCFYIIQVQICCKVMYYCFIEFVIYGARLLVGLVLMTDFGEFVNNFSERKAARLFNQTSGILVTELVFMSITSLATWISTMGA</sequence>
<evidence type="ECO:0000256" key="1">
    <source>
        <dbReference type="SAM" id="Phobius"/>
    </source>
</evidence>
<dbReference type="AlphaFoldDB" id="A0AAN9EWT5"/>
<keyword evidence="3" id="KW-1185">Reference proteome</keyword>
<dbReference type="Proteomes" id="UP001359559">
    <property type="component" value="Unassembled WGS sequence"/>
</dbReference>
<reference evidence="2 3" key="1">
    <citation type="submission" date="2024-01" db="EMBL/GenBank/DDBJ databases">
        <title>The genomes of 5 underutilized Papilionoideae crops provide insights into root nodulation and disease resistance.</title>
        <authorList>
            <person name="Yuan L."/>
        </authorList>
    </citation>
    <scope>NUCLEOTIDE SEQUENCE [LARGE SCALE GENOMIC DNA]</scope>
    <source>
        <strain evidence="2">LY-2023</strain>
        <tissue evidence="2">Leaf</tissue>
    </source>
</reference>
<feature type="transmembrane region" description="Helical" evidence="1">
    <location>
        <begin position="63"/>
        <end position="84"/>
    </location>
</feature>
<feature type="transmembrane region" description="Helical" evidence="1">
    <location>
        <begin position="20"/>
        <end position="43"/>
    </location>
</feature>